<proteinExistence type="predicted"/>
<comment type="caution">
    <text evidence="1">The sequence shown here is derived from an EMBL/GenBank/DDBJ whole genome shotgun (WGS) entry which is preliminary data.</text>
</comment>
<gene>
    <name evidence="1" type="ORF">QE152_g10987</name>
</gene>
<reference evidence="1 2" key="1">
    <citation type="journal article" date="2024" name="BMC Genomics">
        <title>De novo assembly and annotation of Popillia japonica's genome with initial clues to its potential as an invasive pest.</title>
        <authorList>
            <person name="Cucini C."/>
            <person name="Boschi S."/>
            <person name="Funari R."/>
            <person name="Cardaioli E."/>
            <person name="Iannotti N."/>
            <person name="Marturano G."/>
            <person name="Paoli F."/>
            <person name="Bruttini M."/>
            <person name="Carapelli A."/>
            <person name="Frati F."/>
            <person name="Nardi F."/>
        </authorList>
    </citation>
    <scope>NUCLEOTIDE SEQUENCE [LARGE SCALE GENOMIC DNA]</scope>
    <source>
        <strain evidence="1">DMR45628</strain>
    </source>
</reference>
<dbReference type="AlphaFoldDB" id="A0AAW1LTJ5"/>
<organism evidence="1 2">
    <name type="scientific">Popillia japonica</name>
    <name type="common">Japanese beetle</name>
    <dbReference type="NCBI Taxonomy" id="7064"/>
    <lineage>
        <taxon>Eukaryota</taxon>
        <taxon>Metazoa</taxon>
        <taxon>Ecdysozoa</taxon>
        <taxon>Arthropoda</taxon>
        <taxon>Hexapoda</taxon>
        <taxon>Insecta</taxon>
        <taxon>Pterygota</taxon>
        <taxon>Neoptera</taxon>
        <taxon>Endopterygota</taxon>
        <taxon>Coleoptera</taxon>
        <taxon>Polyphaga</taxon>
        <taxon>Scarabaeiformia</taxon>
        <taxon>Scarabaeidae</taxon>
        <taxon>Rutelinae</taxon>
        <taxon>Popillia</taxon>
    </lineage>
</organism>
<evidence type="ECO:0000313" key="1">
    <source>
        <dbReference type="EMBL" id="KAK9737114.1"/>
    </source>
</evidence>
<keyword evidence="2" id="KW-1185">Reference proteome</keyword>
<dbReference type="EMBL" id="JASPKY010000104">
    <property type="protein sequence ID" value="KAK9737114.1"/>
    <property type="molecule type" value="Genomic_DNA"/>
</dbReference>
<accession>A0AAW1LTJ5</accession>
<dbReference type="Proteomes" id="UP001458880">
    <property type="component" value="Unassembled WGS sequence"/>
</dbReference>
<sequence>MVCAVGHVEYLTADIHPDLRQFRTGGSEWRGGGGSEKEVDGVGFVKICQFHYYAEWGEENFVAAIQRFLSYHFNIGRYGVATKKRFRRASTR</sequence>
<protein>
    <submittedName>
        <fullName evidence="1">Uncharacterized protein</fullName>
    </submittedName>
</protein>
<name>A0AAW1LTJ5_POPJA</name>
<evidence type="ECO:0000313" key="2">
    <source>
        <dbReference type="Proteomes" id="UP001458880"/>
    </source>
</evidence>